<evidence type="ECO:0000256" key="2">
    <source>
        <dbReference type="ARBA" id="ARBA00004496"/>
    </source>
</evidence>
<dbReference type="GO" id="GO:0004134">
    <property type="term" value="F:4-alpha-glucanotransferase activity"/>
    <property type="evidence" value="ECO:0007669"/>
    <property type="project" value="UniProtKB-EC"/>
</dbReference>
<evidence type="ECO:0000256" key="10">
    <source>
        <dbReference type="ARBA" id="ARBA00031501"/>
    </source>
</evidence>
<reference evidence="12" key="1">
    <citation type="submission" date="2019-03" db="EMBL/GenBank/DDBJ databases">
        <title>Single cell metagenomics reveals metabolic interactions within the superorganism composed of flagellate Streblomastix strix and complex community of Bacteroidetes bacteria on its surface.</title>
        <authorList>
            <person name="Treitli S.C."/>
            <person name="Kolisko M."/>
            <person name="Husnik F."/>
            <person name="Keeling P."/>
            <person name="Hampl V."/>
        </authorList>
    </citation>
    <scope>NUCLEOTIDE SEQUENCE</scope>
    <source>
        <strain evidence="12">STM</strain>
    </source>
</reference>
<dbReference type="SUPFAM" id="SSF51445">
    <property type="entry name" value="(Trans)glycosidases"/>
    <property type="match status" value="1"/>
</dbReference>
<accession>A0A5J4S472</accession>
<dbReference type="Gene3D" id="2.60.40.10">
    <property type="entry name" value="Immunoglobulins"/>
    <property type="match status" value="2"/>
</dbReference>
<evidence type="ECO:0000256" key="3">
    <source>
        <dbReference type="ARBA" id="ARBA00005684"/>
    </source>
</evidence>
<keyword evidence="8" id="KW-0119">Carbohydrate metabolism</keyword>
<dbReference type="Pfam" id="PF00686">
    <property type="entry name" value="CBM_20"/>
    <property type="match status" value="2"/>
</dbReference>
<feature type="domain" description="CBM20" evidence="11">
    <location>
        <begin position="1"/>
        <end position="101"/>
    </location>
</feature>
<dbReference type="EMBL" id="SNRY01000430">
    <property type="protein sequence ID" value="KAA6340826.1"/>
    <property type="molecule type" value="Genomic_DNA"/>
</dbReference>
<evidence type="ECO:0000256" key="4">
    <source>
        <dbReference type="ARBA" id="ARBA00012560"/>
    </source>
</evidence>
<protein>
    <recommendedName>
        <fullName evidence="4">4-alpha-glucanotransferase</fullName>
        <ecNumber evidence="4">2.4.1.25</ecNumber>
    </recommendedName>
    <alternativeName>
        <fullName evidence="9">Amylomaltase</fullName>
    </alternativeName>
    <alternativeName>
        <fullName evidence="10">Disproportionating enzyme</fullName>
    </alternativeName>
</protein>
<evidence type="ECO:0000256" key="9">
    <source>
        <dbReference type="ARBA" id="ARBA00031423"/>
    </source>
</evidence>
<dbReference type="Gene3D" id="3.20.20.80">
    <property type="entry name" value="Glycosidases"/>
    <property type="match status" value="2"/>
</dbReference>
<comment type="catalytic activity">
    <reaction evidence="1">
        <text>Transfers a segment of a (1-&gt;4)-alpha-D-glucan to a new position in an acceptor, which may be glucose or a (1-&gt;4)-alpha-D-glucan.</text>
        <dbReference type="EC" id="2.4.1.25"/>
    </reaction>
</comment>
<dbReference type="GO" id="GO:0005737">
    <property type="term" value="C:cytoplasm"/>
    <property type="evidence" value="ECO:0007669"/>
    <property type="project" value="UniProtKB-SubCell"/>
</dbReference>
<evidence type="ECO:0000256" key="1">
    <source>
        <dbReference type="ARBA" id="ARBA00000439"/>
    </source>
</evidence>
<comment type="subcellular location">
    <subcellularLocation>
        <location evidence="2">Cytoplasm</location>
    </subcellularLocation>
</comment>
<dbReference type="Pfam" id="PF02446">
    <property type="entry name" value="Glyco_hydro_77"/>
    <property type="match status" value="1"/>
</dbReference>
<keyword evidence="5" id="KW-0963">Cytoplasm</keyword>
<evidence type="ECO:0000256" key="6">
    <source>
        <dbReference type="ARBA" id="ARBA00022676"/>
    </source>
</evidence>
<dbReference type="PANTHER" id="PTHR32518">
    <property type="match status" value="1"/>
</dbReference>
<organism evidence="12">
    <name type="scientific">termite gut metagenome</name>
    <dbReference type="NCBI Taxonomy" id="433724"/>
    <lineage>
        <taxon>unclassified sequences</taxon>
        <taxon>metagenomes</taxon>
        <taxon>organismal metagenomes</taxon>
    </lineage>
</organism>
<dbReference type="SUPFAM" id="SSF49452">
    <property type="entry name" value="Starch-binding domain-like"/>
    <property type="match status" value="2"/>
</dbReference>
<dbReference type="InterPro" id="IPR013783">
    <property type="entry name" value="Ig-like_fold"/>
</dbReference>
<sequence>MILSFHIEYHTGPGEEVRITGNIPELGDKDLDKASFMQTVDSIHWTIQINIRQPLEQVIEYSYYTYRNNTVISEEWKGLPHLFRPSADDNRKYDIEDYWKDIPPQSYFYSSAFTESLLARQLKDKLPQYFPQSIIIKAFVPCVARNCCLAICGNQSLLGDWNPNKALLMNNADFPEWQAVLDTTRISFPLEYKFVLYNKDQQKAEAWEKGDNRCLTGLLSNSGETHVLSCQHVSFDISLWKGAGVSIPVFSLKSESSFGIGDFSDLKKLIDWAVVTHQKIVQILPVNDTTMTHTWMDSYPYNSISIYALNPIYLDLSKLGKLKDKQKAASFRQRQIELNALEAIDYEAVEHAKWEYIRLVYDQEEDKVLASSGFKQFLETNKEWLQPYAAYSYLRDTYHTTNFHNWTKYSIYNSEEIEELCSFKQEHYRQIAIYYYIQFNLHLQLLEVAAYARSQGVVLKGDIPIGISRDSVEAWTEPYYFNMNGQAGAPPDDFSVTGQNWGFPTYNWDVMEKDGYRWWMKRFQKMSKYFDAYRIDHILGFFRIWEIPIHAVQGLLGQFVPALPMSCEEIESYGLPFHEEIYLNPYIHEKFLQDLFGFQTEYVKETFIQPTHSQSIYRMRPDFDTQRKVETFFSGKTDAGSINMRNGLYTLISNVLFVTDYKEPNKYHPRIAAQYTCIYKELLDSGEKNAFNRLYDQYYYQRHNNFWYQQAMKKLPQLTQSTHMLVCGEDLGMIPECVAWVMSDLRILSLEIQRMSKKPVYEFGHLDENPYCSVCTISTHDMSTLRGWWEENEQQTQRYYNTMLKYCSLAPSIATPDICEEIVSNHLHSNSMLCIFMLQDWLSIDGNLSKKNVNDERINVPANSRHYWCYRMHLTLEQLMKADLLNGKIKRLIEKAGRKN</sequence>
<comment type="caution">
    <text evidence="12">The sequence shown here is derived from an EMBL/GenBank/DDBJ whole genome shotgun (WGS) entry which is preliminary data.</text>
</comment>
<evidence type="ECO:0000256" key="5">
    <source>
        <dbReference type="ARBA" id="ARBA00022490"/>
    </source>
</evidence>
<dbReference type="InterPro" id="IPR017853">
    <property type="entry name" value="GH"/>
</dbReference>
<comment type="similarity">
    <text evidence="3">Belongs to the disproportionating enzyme family.</text>
</comment>
<dbReference type="InterPro" id="IPR002044">
    <property type="entry name" value="CBM20"/>
</dbReference>
<evidence type="ECO:0000256" key="7">
    <source>
        <dbReference type="ARBA" id="ARBA00022679"/>
    </source>
</evidence>
<dbReference type="SMART" id="SM01065">
    <property type="entry name" value="CBM_2"/>
    <property type="match status" value="2"/>
</dbReference>
<dbReference type="CDD" id="cd05467">
    <property type="entry name" value="CBM20"/>
    <property type="match status" value="1"/>
</dbReference>
<name>A0A5J4S472_9ZZZZ</name>
<keyword evidence="6 12" id="KW-0328">Glycosyltransferase</keyword>
<dbReference type="EC" id="2.4.1.25" evidence="4"/>
<dbReference type="GO" id="GO:0005975">
    <property type="term" value="P:carbohydrate metabolic process"/>
    <property type="evidence" value="ECO:0007669"/>
    <property type="project" value="InterPro"/>
</dbReference>
<dbReference type="AlphaFoldDB" id="A0A5J4S472"/>
<evidence type="ECO:0000256" key="8">
    <source>
        <dbReference type="ARBA" id="ARBA00023277"/>
    </source>
</evidence>
<proteinExistence type="inferred from homology"/>
<dbReference type="GO" id="GO:2001070">
    <property type="term" value="F:starch binding"/>
    <property type="evidence" value="ECO:0007669"/>
    <property type="project" value="InterPro"/>
</dbReference>
<dbReference type="PROSITE" id="PS51166">
    <property type="entry name" value="CBM20"/>
    <property type="match status" value="2"/>
</dbReference>
<evidence type="ECO:0000313" key="12">
    <source>
        <dbReference type="EMBL" id="KAA6340826.1"/>
    </source>
</evidence>
<dbReference type="InterPro" id="IPR003385">
    <property type="entry name" value="Glyco_hydro_77"/>
</dbReference>
<keyword evidence="7 12" id="KW-0808">Transferase</keyword>
<evidence type="ECO:0000259" key="11">
    <source>
        <dbReference type="PROSITE" id="PS51166"/>
    </source>
</evidence>
<gene>
    <name evidence="12" type="ORF">EZS27_011320</name>
</gene>
<dbReference type="InterPro" id="IPR013784">
    <property type="entry name" value="Carb-bd-like_fold"/>
</dbReference>
<feature type="domain" description="CBM20" evidence="11">
    <location>
        <begin position="126"/>
        <end position="242"/>
    </location>
</feature>
<dbReference type="PANTHER" id="PTHR32518:SF3">
    <property type="entry name" value="4-ALPHA-GLUCANOTRANSFERASE"/>
    <property type="match status" value="1"/>
</dbReference>